<sequence>MMTGLNHTAEHVPPVELSSMLSRVKKALRRGE</sequence>
<evidence type="ECO:0000313" key="1">
    <source>
        <dbReference type="EMBL" id="ABL06972.1"/>
    </source>
</evidence>
<organism evidence="1">
    <name type="scientific">Vibrio cholerae serotype O1 (strain ATCC 39541 / Classical Ogawa 395 / O395)</name>
    <dbReference type="NCBI Taxonomy" id="345073"/>
    <lineage>
        <taxon>Bacteria</taxon>
        <taxon>Pseudomonadati</taxon>
        <taxon>Pseudomonadota</taxon>
        <taxon>Gammaproteobacteria</taxon>
        <taxon>Vibrionales</taxon>
        <taxon>Vibrionaceae</taxon>
        <taxon>Vibrio</taxon>
    </lineage>
</organism>
<proteinExistence type="predicted"/>
<name>A1E8I2_VIBC3</name>
<dbReference type="EMBL" id="EF112198">
    <property type="protein sequence ID" value="ABL06972.1"/>
    <property type="molecule type" value="Genomic_DNA"/>
</dbReference>
<accession>A1E8I2</accession>
<dbReference type="KEGG" id="vcr:VC395_A1031"/>
<protein>
    <submittedName>
        <fullName evidence="1">Uncharacterized protein</fullName>
    </submittedName>
</protein>
<reference evidence="1" key="1">
    <citation type="submission" date="2006-11" db="EMBL/GenBank/DDBJ databases">
        <title>A Vibrio cholerae classical biotype O395 fragment containing the putative promoters of VCA1007 and VCA1008 genes.</title>
        <authorList>
            <person name="Goulart C.L."/>
            <person name="Queiroga-Brito S."/>
            <person name="Bisch P.M."/>
            <person name="Neves-Ferreira A.G."/>
            <person name="Perales J."/>
            <person name="von Kruger W.M."/>
        </authorList>
    </citation>
    <scope>NUCLEOTIDE SEQUENCE</scope>
    <source>
        <strain evidence="1">O395</strain>
    </source>
</reference>
<dbReference type="AlphaFoldDB" id="A1E8I2"/>